<keyword evidence="1" id="KW-1133">Transmembrane helix</keyword>
<gene>
    <name evidence="2" type="ORF">DN752_05545</name>
</gene>
<dbReference type="AlphaFoldDB" id="A0A2Z4IGA0"/>
<keyword evidence="3" id="KW-1185">Reference proteome</keyword>
<protein>
    <recommendedName>
        <fullName evidence="4">Neuromedin U</fullName>
    </recommendedName>
</protein>
<evidence type="ECO:0000313" key="2">
    <source>
        <dbReference type="EMBL" id="AWW29626.1"/>
    </source>
</evidence>
<dbReference type="EMBL" id="CP030041">
    <property type="protein sequence ID" value="AWW29626.1"/>
    <property type="molecule type" value="Genomic_DNA"/>
</dbReference>
<name>A0A2Z4IGA0_9BACT</name>
<sequence length="289" mass="31623">MSQTVTDKLFYYGIASVFCYLLCSTALAQQDSTQMTVEEMAKKRQDPVAGLRSVYLQDVMLPVGDGMAHSFSIQPVFPIKLAKNLKLITYTIIPFQTVPALENTSHIPLHPVSSVADGSPQSNAGLGNILFNGYLSSIQKKGSISWGIGPAIQLPTRTNPALGSNRLSMGPSALFNHNGDKFSGGFVIQNFWSLGGEGNNKVNSLNFQYFTYYNLRKGWFMESNATVITNWLAETGQKTLLPLGGGGGKTFKIGNSPFFYCATGQLFYNTIKPDIVGDWQAVVQFQIIF</sequence>
<keyword evidence="1" id="KW-0812">Transmembrane</keyword>
<dbReference type="KEGG" id="est:DN752_05545"/>
<evidence type="ECO:0008006" key="4">
    <source>
        <dbReference type="Google" id="ProtNLM"/>
    </source>
</evidence>
<accession>A0A2Z4IGA0</accession>
<dbReference type="OrthoDB" id="9809066at2"/>
<feature type="transmembrane region" description="Helical" evidence="1">
    <location>
        <begin position="9"/>
        <end position="28"/>
    </location>
</feature>
<reference evidence="2 3" key="1">
    <citation type="submission" date="2018-06" db="EMBL/GenBank/DDBJ databases">
        <title>Echinicola strongylocentroti sp. nov., isolated from a sea urchin Strongylocentrotus intermedius.</title>
        <authorList>
            <person name="Bae S.S."/>
        </authorList>
    </citation>
    <scope>NUCLEOTIDE SEQUENCE [LARGE SCALE GENOMIC DNA]</scope>
    <source>
        <strain evidence="2 3">MEBiC08714</strain>
    </source>
</reference>
<evidence type="ECO:0000256" key="1">
    <source>
        <dbReference type="SAM" id="Phobius"/>
    </source>
</evidence>
<evidence type="ECO:0000313" key="3">
    <source>
        <dbReference type="Proteomes" id="UP000248688"/>
    </source>
</evidence>
<proteinExistence type="predicted"/>
<dbReference type="Proteomes" id="UP000248688">
    <property type="component" value="Chromosome"/>
</dbReference>
<organism evidence="2 3">
    <name type="scientific">Echinicola strongylocentroti</name>
    <dbReference type="NCBI Taxonomy" id="1795355"/>
    <lineage>
        <taxon>Bacteria</taxon>
        <taxon>Pseudomonadati</taxon>
        <taxon>Bacteroidota</taxon>
        <taxon>Cytophagia</taxon>
        <taxon>Cytophagales</taxon>
        <taxon>Cyclobacteriaceae</taxon>
        <taxon>Echinicola</taxon>
    </lineage>
</organism>
<keyword evidence="1" id="KW-0472">Membrane</keyword>